<evidence type="ECO:0000313" key="4">
    <source>
        <dbReference type="Proteomes" id="UP001620626"/>
    </source>
</evidence>
<dbReference type="PANTHER" id="PTHR21539:SF0">
    <property type="entry name" value="SAGA-ASSOCIATED FACTOR 29"/>
    <property type="match status" value="1"/>
</dbReference>
<evidence type="ECO:0000256" key="1">
    <source>
        <dbReference type="SAM" id="MobiDB-lite"/>
    </source>
</evidence>
<evidence type="ECO:0000259" key="2">
    <source>
        <dbReference type="PROSITE" id="PS51518"/>
    </source>
</evidence>
<dbReference type="InterPro" id="IPR010750">
    <property type="entry name" value="SGF29_tudor-like_dom"/>
</dbReference>
<dbReference type="InterPro" id="IPR037802">
    <property type="entry name" value="SGF29"/>
</dbReference>
<accession>A0ABD2LV53</accession>
<sequence>MMETDVSKLQLTFKKIIECSDEIKSCCTESPGCSSTDQQNSGAEKSTEHRSRIAELLNRQLQLSLEALSCVTVRKPFSETVRMKFHDEKSGETMGSRGLSEILLLIDVYAETLPLHVEPYNYKKAELATKRPISALCPPLVGSIPLPDTEEVPIGSLVAVWKKEEDQRESKWILAEVIDQSAGVRGRGRYTLLDHVAEYEYYRNYFILSRTPPVTPDVKYSIVRQKLPFLLKKIPRQDIIPLPRFRADPRHNASALFGPGSLVMARFPKTSVFYRACVISPPERLRDGYRVTFDMKSDFNCQGNGSKNETVQSYVIPQLYVIQNPPGKRHSRMPHERQTDEE</sequence>
<feature type="domain" description="SGF29 C-terminal" evidence="2">
    <location>
        <begin position="148"/>
        <end position="330"/>
    </location>
</feature>
<dbReference type="Proteomes" id="UP001620626">
    <property type="component" value="Unassembled WGS sequence"/>
</dbReference>
<dbReference type="Pfam" id="PF07039">
    <property type="entry name" value="SGF29_Tudor"/>
    <property type="match status" value="1"/>
</dbReference>
<keyword evidence="4" id="KW-1185">Reference proteome</keyword>
<name>A0ABD2LV53_9BILA</name>
<feature type="region of interest" description="Disordered" evidence="1">
    <location>
        <begin position="29"/>
        <end position="49"/>
    </location>
</feature>
<dbReference type="PROSITE" id="PS51518">
    <property type="entry name" value="SGF29_C"/>
    <property type="match status" value="1"/>
</dbReference>
<comment type="caution">
    <text evidence="3">The sequence shown here is derived from an EMBL/GenBank/DDBJ whole genome shotgun (WGS) entry which is preliminary data.</text>
</comment>
<dbReference type="PANTHER" id="PTHR21539">
    <property type="entry name" value="SAGA-ASSOCIATED FACTOR 29"/>
    <property type="match status" value="1"/>
</dbReference>
<protein>
    <recommendedName>
        <fullName evidence="2">SGF29 C-terminal domain-containing protein</fullName>
    </recommendedName>
</protein>
<organism evidence="3 4">
    <name type="scientific">Heterodera trifolii</name>
    <dbReference type="NCBI Taxonomy" id="157864"/>
    <lineage>
        <taxon>Eukaryota</taxon>
        <taxon>Metazoa</taxon>
        <taxon>Ecdysozoa</taxon>
        <taxon>Nematoda</taxon>
        <taxon>Chromadorea</taxon>
        <taxon>Rhabditida</taxon>
        <taxon>Tylenchina</taxon>
        <taxon>Tylenchomorpha</taxon>
        <taxon>Tylenchoidea</taxon>
        <taxon>Heteroderidae</taxon>
        <taxon>Heteroderinae</taxon>
        <taxon>Heterodera</taxon>
    </lineage>
</organism>
<dbReference type="EMBL" id="JBICBT010000258">
    <property type="protein sequence ID" value="KAL3119115.1"/>
    <property type="molecule type" value="Genomic_DNA"/>
</dbReference>
<proteinExistence type="predicted"/>
<evidence type="ECO:0000313" key="3">
    <source>
        <dbReference type="EMBL" id="KAL3119115.1"/>
    </source>
</evidence>
<dbReference type="Gene3D" id="2.30.30.140">
    <property type="match status" value="1"/>
</dbReference>
<feature type="compositionally biased region" description="Polar residues" evidence="1">
    <location>
        <begin position="29"/>
        <end position="44"/>
    </location>
</feature>
<dbReference type="AlphaFoldDB" id="A0ABD2LV53"/>
<reference evidence="3 4" key="1">
    <citation type="submission" date="2024-10" db="EMBL/GenBank/DDBJ databases">
        <authorList>
            <person name="Kim D."/>
        </authorList>
    </citation>
    <scope>NUCLEOTIDE SEQUENCE [LARGE SCALE GENOMIC DNA]</scope>
    <source>
        <strain evidence="3">BH-2024</strain>
    </source>
</reference>
<gene>
    <name evidence="3" type="ORF">niasHT_003898</name>
</gene>